<evidence type="ECO:0000256" key="3">
    <source>
        <dbReference type="ARBA" id="ARBA00023237"/>
    </source>
</evidence>
<dbReference type="InterPro" id="IPR008969">
    <property type="entry name" value="CarboxyPept-like_regulatory"/>
</dbReference>
<dbReference type="SUPFAM" id="SSF49464">
    <property type="entry name" value="Carboxypeptidase regulatory domain-like"/>
    <property type="match status" value="1"/>
</dbReference>
<name>E4TSE4_MARTH</name>
<dbReference type="AlphaFoldDB" id="E4TSE4"/>
<organism evidence="5 6">
    <name type="scientific">Marivirga tractuosa (strain ATCC 23168 / DSM 4126 / NBRC 15989 / NCIMB 1408 / VKM B-1430 / H-43)</name>
    <name type="common">Microscilla tractuosa</name>
    <name type="synonym">Flexibacter tractuosus</name>
    <dbReference type="NCBI Taxonomy" id="643867"/>
    <lineage>
        <taxon>Bacteria</taxon>
        <taxon>Pseudomonadati</taxon>
        <taxon>Bacteroidota</taxon>
        <taxon>Cytophagia</taxon>
        <taxon>Cytophagales</taxon>
        <taxon>Marivirgaceae</taxon>
        <taxon>Marivirga</taxon>
    </lineage>
</organism>
<evidence type="ECO:0000313" key="5">
    <source>
        <dbReference type="EMBL" id="ADR22861.1"/>
    </source>
</evidence>
<dbReference type="EMBL" id="CP002349">
    <property type="protein sequence ID" value="ADR22861.1"/>
    <property type="molecule type" value="Genomic_DNA"/>
</dbReference>
<dbReference type="SUPFAM" id="SSF56935">
    <property type="entry name" value="Porins"/>
    <property type="match status" value="1"/>
</dbReference>
<dbReference type="InterPro" id="IPR037066">
    <property type="entry name" value="Plug_dom_sf"/>
</dbReference>
<dbReference type="Proteomes" id="UP000008720">
    <property type="component" value="Chromosome"/>
</dbReference>
<dbReference type="Gene3D" id="2.40.170.20">
    <property type="entry name" value="TonB-dependent receptor, beta-barrel domain"/>
    <property type="match status" value="1"/>
</dbReference>
<dbReference type="eggNOG" id="COG4771">
    <property type="taxonomic scope" value="Bacteria"/>
</dbReference>
<dbReference type="Pfam" id="PF07715">
    <property type="entry name" value="Plug"/>
    <property type="match status" value="1"/>
</dbReference>
<keyword evidence="2" id="KW-0472">Membrane</keyword>
<accession>E4TSE4</accession>
<dbReference type="Pfam" id="PF13715">
    <property type="entry name" value="CarbopepD_reg_2"/>
    <property type="match status" value="1"/>
</dbReference>
<reference evidence="5 6" key="1">
    <citation type="journal article" date="2011" name="Stand. Genomic Sci.">
        <title>Complete genome sequence of Marivirga tractuosa type strain (H-43).</title>
        <authorList>
            <person name="Pagani I."/>
            <person name="Chertkov O."/>
            <person name="Lapidus A."/>
            <person name="Lucas S."/>
            <person name="Del Rio T.G."/>
            <person name="Tice H."/>
            <person name="Copeland A."/>
            <person name="Cheng J.F."/>
            <person name="Nolan M."/>
            <person name="Saunders E."/>
            <person name="Pitluck S."/>
            <person name="Held B."/>
            <person name="Goodwin L."/>
            <person name="Liolios K."/>
            <person name="Ovchinikova G."/>
            <person name="Ivanova N."/>
            <person name="Mavromatis K."/>
            <person name="Pati A."/>
            <person name="Chen A."/>
            <person name="Palaniappan K."/>
            <person name="Land M."/>
            <person name="Hauser L."/>
            <person name="Jeffries C.D."/>
            <person name="Detter J.C."/>
            <person name="Han C."/>
            <person name="Tapia R."/>
            <person name="Ngatchou-Djao O.D."/>
            <person name="Rohde M."/>
            <person name="Goker M."/>
            <person name="Spring S."/>
            <person name="Sikorski J."/>
            <person name="Woyke T."/>
            <person name="Bristow J."/>
            <person name="Eisen J.A."/>
            <person name="Markowitz V."/>
            <person name="Hugenholtz P."/>
            <person name="Klenk H.P."/>
            <person name="Kyrpides N.C."/>
        </authorList>
    </citation>
    <scope>NUCLEOTIDE SEQUENCE [LARGE SCALE GENOMIC DNA]</scope>
    <source>
        <strain evidence="6">ATCC 23168 / DSM 4126 / NBRC 15989 / NCIMB 1408 / VKM B-1430 / H-43</strain>
    </source>
</reference>
<sequence>MKKFLTTLGISIFILFNSFSQVDSTFTKQYVDEPLSDIIVDVENHFNVDVVNSDIPINQLLISTNFEEATFGQVLRYILDGTGYFFMELNNQFFIFESSFYSKEILDLVHANYTNAEFDILGKQSGKFNSVEVGRKEVVISGQVMQSSNDQPIQGVTIKNTSYNEGTLSDVLGNFKIKGFLGENNLVINSYGFASENLSLNLNNDTTLTIDLNSDVITFDEVVVTGNNAQEKVDRPQGGLEKISIRQIKELPTFLGEVDVVKSIISLPGVNTVGEGSSGFNVRGGNVDENLILFDGIPIFNSSHLFGFFSIFNSESIESFDLHKGGFSARYGGRSSSVLDVEGRKGSFTDRSLSGSLGLISTKVSLDGPVIKDKLAARINFRRAYTSLIKTFVNNPEIENKEAGFYDLNVKLDAKFENSSLSFSGLLSGDTYQFLEDTTSRVQNTGASLIYRNYALSNLSFLVKSSYSKYSNGISNPDTRIGFDYESNIEHTDLAAEVIYDISSSSYVEVGIQSILYRLNLGELVPNTEGAFNSSDAGKERALHNSAFIDYGGKLFDKLNYSLGLRYNYFLNIGPTTIYEYQENQLPYKNVSDSTSISGNSVYNTYSGLEPRVSLSYSINKKSSVKFGYNLTNQYINLISNSVAISPVSYWKLSDSYIKPRITNQVSLGYFLNMDIFNFQVEPFYKWQTNLLEYRAGSQVFINESLERDLLLADGYSYGSEFKLEKSGRLNGWLSYTYSRTLRRIISNVNESVAGEIFPANFDSPHNFNAVVNYKVSKRISISSNFQYRSGRPFTIPESIFEYQGTVYANFSKRNDGRIPDYHRLDLSMTLKSNLKKTSKFKGEWNFSLYNVYARRNPFTIFYGTVGDGRLPQAYKLSVLGSMFPSVGYNFTLK</sequence>
<keyword evidence="6" id="KW-1185">Reference proteome</keyword>
<dbReference type="RefSeq" id="WP_013455004.1">
    <property type="nucleotide sequence ID" value="NC_014759.1"/>
</dbReference>
<evidence type="ECO:0000256" key="1">
    <source>
        <dbReference type="ARBA" id="ARBA00004442"/>
    </source>
</evidence>
<feature type="domain" description="TonB-dependent receptor plug" evidence="4">
    <location>
        <begin position="260"/>
        <end position="335"/>
    </location>
</feature>
<dbReference type="Gene3D" id="2.60.40.1120">
    <property type="entry name" value="Carboxypeptidase-like, regulatory domain"/>
    <property type="match status" value="1"/>
</dbReference>
<proteinExistence type="predicted"/>
<evidence type="ECO:0000313" key="6">
    <source>
        <dbReference type="Proteomes" id="UP000008720"/>
    </source>
</evidence>
<keyword evidence="5" id="KW-0675">Receptor</keyword>
<evidence type="ECO:0000256" key="2">
    <source>
        <dbReference type="ARBA" id="ARBA00023136"/>
    </source>
</evidence>
<dbReference type="InterPro" id="IPR012910">
    <property type="entry name" value="Plug_dom"/>
</dbReference>
<dbReference type="KEGG" id="mtt:Ftrac_2884"/>
<protein>
    <submittedName>
        <fullName evidence="5">TonB-dependent receptor plug</fullName>
    </submittedName>
</protein>
<dbReference type="HOGENOM" id="CLU_016599_0_0_10"/>
<gene>
    <name evidence="5" type="ordered locus">Ftrac_2884</name>
</gene>
<comment type="subcellular location">
    <subcellularLocation>
        <location evidence="1">Cell outer membrane</location>
    </subcellularLocation>
</comment>
<dbReference type="OrthoDB" id="9803050at2"/>
<dbReference type="InterPro" id="IPR036942">
    <property type="entry name" value="Beta-barrel_TonB_sf"/>
</dbReference>
<evidence type="ECO:0000259" key="4">
    <source>
        <dbReference type="Pfam" id="PF07715"/>
    </source>
</evidence>
<dbReference type="STRING" id="643867.Ftrac_2884"/>
<keyword evidence="3" id="KW-0998">Cell outer membrane</keyword>
<dbReference type="GO" id="GO:0009279">
    <property type="term" value="C:cell outer membrane"/>
    <property type="evidence" value="ECO:0007669"/>
    <property type="project" value="UniProtKB-SubCell"/>
</dbReference>
<dbReference type="Gene3D" id="2.170.130.10">
    <property type="entry name" value="TonB-dependent receptor, plug domain"/>
    <property type="match status" value="1"/>
</dbReference>